<name>A0A2S0CT70_9CAUD</name>
<proteinExistence type="predicted"/>
<gene>
    <name evidence="1" type="ORF">BCP12_084</name>
</gene>
<organism evidence="1 2">
    <name type="scientific">Bacillus phage BCP12</name>
    <dbReference type="NCBI Taxonomy" id="1913122"/>
    <lineage>
        <taxon>Viruses</taxon>
        <taxon>Duplodnaviria</taxon>
        <taxon>Heunggongvirae</taxon>
        <taxon>Uroviricota</taxon>
        <taxon>Caudoviricetes</taxon>
        <taxon>Herelleviridae</taxon>
        <taxon>Bastillevirinae</taxon>
        <taxon>Tsarbombavirus</taxon>
        <taxon>Tsarbombavirus BCP78</taxon>
    </lineage>
</organism>
<evidence type="ECO:0000313" key="2">
    <source>
        <dbReference type="Proteomes" id="UP000246806"/>
    </source>
</evidence>
<dbReference type="EMBL" id="KX987999">
    <property type="protein sequence ID" value="AQN32502.1"/>
    <property type="molecule type" value="Genomic_DNA"/>
</dbReference>
<accession>A0A2S0CT70</accession>
<evidence type="ECO:0000313" key="1">
    <source>
        <dbReference type="EMBL" id="AQN32502.1"/>
    </source>
</evidence>
<reference evidence="1 2" key="1">
    <citation type="submission" date="2016-10" db="EMBL/GenBank/DDBJ databases">
        <title>Complete Genome Sequence of Bacillus Phage BCP12.</title>
        <authorList>
            <person name="Ghosh K."/>
            <person name="Kim K.-P."/>
        </authorList>
    </citation>
    <scope>NUCLEOTIDE SEQUENCE [LARGE SCALE GENOMIC DNA]</scope>
</reference>
<dbReference type="Proteomes" id="UP000246806">
    <property type="component" value="Genome"/>
</dbReference>
<protein>
    <submittedName>
        <fullName evidence="1">Uncharacterized protein</fullName>
    </submittedName>
</protein>
<sequence length="78" mass="9100">MEHEDRLQIAAQNLERAVNDYIVEYGSKMLYDWVVEHGGDPETLEVISWDTETNVDGHPGVTIQRFTPKRIELKEEEK</sequence>